<keyword evidence="12" id="KW-1185">Reference proteome</keyword>
<evidence type="ECO:0000256" key="9">
    <source>
        <dbReference type="ARBA" id="ARBA00023136"/>
    </source>
</evidence>
<dbReference type="AlphaFoldDB" id="A0AAE0BVF9"/>
<keyword evidence="8" id="KW-0333">Golgi apparatus</keyword>
<name>A0AAE0BVF9_9CHLO</name>
<sequence length="217" mass="24169">MRCGGTLTGQAIDSHNVVVRMNIAPTTGKETYVGRKTTMRLINSKWARLYSQGSSMVGVGHKTHLIVRVVDNTYYFNSLYRSMAKSRPDTLVLLLNANNVKGAQKLLEAYRLCYLYSGRQFVGGTIPSSGLVLTLALTQMCNTVNLYGFGRPRYRGRLVPYQYYVEKNSDGSLNQGSQNHAFSIEMIVLKELARTHSKVNMCGINEASMPECRVPLG</sequence>
<dbReference type="Gene3D" id="3.90.1480.20">
    <property type="entry name" value="Glycosyl transferase family 29"/>
    <property type="match status" value="1"/>
</dbReference>
<evidence type="ECO:0000256" key="2">
    <source>
        <dbReference type="ARBA" id="ARBA00006003"/>
    </source>
</evidence>
<evidence type="ECO:0000313" key="12">
    <source>
        <dbReference type="Proteomes" id="UP001190700"/>
    </source>
</evidence>
<gene>
    <name evidence="11" type="ORF">CYMTET_47583</name>
</gene>
<evidence type="ECO:0000256" key="1">
    <source>
        <dbReference type="ARBA" id="ARBA00004323"/>
    </source>
</evidence>
<dbReference type="PANTHER" id="PTHR11987:SF36">
    <property type="entry name" value="SIA-ALPHA-2,3-GAL-BETA-1,4-GLCNAC-R:ALPHA 2,8-SIALYLTRANSFERASE"/>
    <property type="match status" value="1"/>
</dbReference>
<dbReference type="Pfam" id="PF00777">
    <property type="entry name" value="Glyco_transf_29"/>
    <property type="match status" value="1"/>
</dbReference>
<evidence type="ECO:0000256" key="10">
    <source>
        <dbReference type="ARBA" id="ARBA00023180"/>
    </source>
</evidence>
<keyword evidence="9" id="KW-0472">Membrane</keyword>
<dbReference type="EMBL" id="LGRX02033126">
    <property type="protein sequence ID" value="KAK3242734.1"/>
    <property type="molecule type" value="Genomic_DNA"/>
</dbReference>
<dbReference type="GO" id="GO:0008373">
    <property type="term" value="F:sialyltransferase activity"/>
    <property type="evidence" value="ECO:0007669"/>
    <property type="project" value="InterPro"/>
</dbReference>
<dbReference type="InterPro" id="IPR050943">
    <property type="entry name" value="Glycosyltr_29_Sialyltrsf"/>
</dbReference>
<evidence type="ECO:0000313" key="11">
    <source>
        <dbReference type="EMBL" id="KAK3242734.1"/>
    </source>
</evidence>
<proteinExistence type="inferred from homology"/>
<evidence type="ECO:0000256" key="5">
    <source>
        <dbReference type="ARBA" id="ARBA00022692"/>
    </source>
</evidence>
<comment type="subcellular location">
    <subcellularLocation>
        <location evidence="1">Golgi apparatus membrane</location>
        <topology evidence="1">Single-pass type II membrane protein</topology>
    </subcellularLocation>
</comment>
<keyword evidence="6" id="KW-0735">Signal-anchor</keyword>
<dbReference type="GO" id="GO:0000139">
    <property type="term" value="C:Golgi membrane"/>
    <property type="evidence" value="ECO:0007669"/>
    <property type="project" value="UniProtKB-SubCell"/>
</dbReference>
<comment type="similarity">
    <text evidence="2">Belongs to the glycosyltransferase 29 family.</text>
</comment>
<accession>A0AAE0BVF9</accession>
<evidence type="ECO:0000256" key="8">
    <source>
        <dbReference type="ARBA" id="ARBA00023034"/>
    </source>
</evidence>
<evidence type="ECO:0000256" key="3">
    <source>
        <dbReference type="ARBA" id="ARBA00022676"/>
    </source>
</evidence>
<keyword evidence="10" id="KW-0325">Glycoprotein</keyword>
<reference evidence="11 12" key="1">
    <citation type="journal article" date="2015" name="Genome Biol. Evol.">
        <title>Comparative Genomics of a Bacterivorous Green Alga Reveals Evolutionary Causalities and Consequences of Phago-Mixotrophic Mode of Nutrition.</title>
        <authorList>
            <person name="Burns J.A."/>
            <person name="Paasch A."/>
            <person name="Narechania A."/>
            <person name="Kim E."/>
        </authorList>
    </citation>
    <scope>NUCLEOTIDE SEQUENCE [LARGE SCALE GENOMIC DNA]</scope>
    <source>
        <strain evidence="11 12">PLY_AMNH</strain>
    </source>
</reference>
<comment type="caution">
    <text evidence="11">The sequence shown here is derived from an EMBL/GenBank/DDBJ whole genome shotgun (WGS) entry which is preliminary data.</text>
</comment>
<evidence type="ECO:0000256" key="4">
    <source>
        <dbReference type="ARBA" id="ARBA00022679"/>
    </source>
</evidence>
<keyword evidence="4" id="KW-0808">Transferase</keyword>
<keyword evidence="5" id="KW-0812">Transmembrane</keyword>
<dbReference type="InterPro" id="IPR038578">
    <property type="entry name" value="GT29-like_sf"/>
</dbReference>
<protein>
    <submittedName>
        <fullName evidence="11">Uncharacterized protein</fullName>
    </submittedName>
</protein>
<keyword evidence="3" id="KW-0328">Glycosyltransferase</keyword>
<dbReference type="PANTHER" id="PTHR11987">
    <property type="entry name" value="ALPHA-2,8-SIALYLTRANSFERASE"/>
    <property type="match status" value="1"/>
</dbReference>
<evidence type="ECO:0000256" key="7">
    <source>
        <dbReference type="ARBA" id="ARBA00022989"/>
    </source>
</evidence>
<evidence type="ECO:0000256" key="6">
    <source>
        <dbReference type="ARBA" id="ARBA00022968"/>
    </source>
</evidence>
<dbReference type="InterPro" id="IPR001675">
    <property type="entry name" value="Glyco_trans_29"/>
</dbReference>
<dbReference type="Proteomes" id="UP001190700">
    <property type="component" value="Unassembled WGS sequence"/>
</dbReference>
<keyword evidence="7" id="KW-1133">Transmembrane helix</keyword>
<organism evidence="11 12">
    <name type="scientific">Cymbomonas tetramitiformis</name>
    <dbReference type="NCBI Taxonomy" id="36881"/>
    <lineage>
        <taxon>Eukaryota</taxon>
        <taxon>Viridiplantae</taxon>
        <taxon>Chlorophyta</taxon>
        <taxon>Pyramimonadophyceae</taxon>
        <taxon>Pyramimonadales</taxon>
        <taxon>Pyramimonadaceae</taxon>
        <taxon>Cymbomonas</taxon>
    </lineage>
</organism>